<accession>A0A061DNH9</accession>
<dbReference type="HOGENOM" id="CLU_2709797_0_0_1"/>
<sequence length="73" mass="8525">MFRDGFDKLIVLVCNVGKSINHVGLFETWRVFFESLGRLQRPGRGRCNPSRTETLMDNGLMFYLLITFDIPWV</sequence>
<dbReference type="InParanoid" id="A0A061DNH9"/>
<dbReference type="AlphaFoldDB" id="A0A061DNH9"/>
<reference evidence="1 2" key="1">
    <citation type="journal article" date="2013" name="Genome Biol.">
        <title>The genome sequence of the most widely cultivated cacao type and its use to identify candidate genes regulating pod color.</title>
        <authorList>
            <person name="Motamayor J.C."/>
            <person name="Mockaitis K."/>
            <person name="Schmutz J."/>
            <person name="Haiminen N."/>
            <person name="Iii D.L."/>
            <person name="Cornejo O."/>
            <person name="Findley S.D."/>
            <person name="Zheng P."/>
            <person name="Utro F."/>
            <person name="Royaert S."/>
            <person name="Saski C."/>
            <person name="Jenkins J."/>
            <person name="Podicheti R."/>
            <person name="Zhao M."/>
            <person name="Scheffler B.E."/>
            <person name="Stack J.C."/>
            <person name="Feltus F.A."/>
            <person name="Mustiga G.M."/>
            <person name="Amores F."/>
            <person name="Phillips W."/>
            <person name="Marelli J.P."/>
            <person name="May G.D."/>
            <person name="Shapiro H."/>
            <person name="Ma J."/>
            <person name="Bustamante C.D."/>
            <person name="Schnell R.J."/>
            <person name="Main D."/>
            <person name="Gilbert D."/>
            <person name="Parida L."/>
            <person name="Kuhn D.N."/>
        </authorList>
    </citation>
    <scope>NUCLEOTIDE SEQUENCE [LARGE SCALE GENOMIC DNA]</scope>
    <source>
        <strain evidence="2">cv. Matina 1-6</strain>
    </source>
</reference>
<protein>
    <submittedName>
        <fullName evidence="1">Uncharacterized protein</fullName>
    </submittedName>
</protein>
<proteinExistence type="predicted"/>
<name>A0A061DNH9_THECC</name>
<dbReference type="EMBL" id="CM001879">
    <property type="protein sequence ID" value="EOX93992.1"/>
    <property type="molecule type" value="Genomic_DNA"/>
</dbReference>
<organism evidence="1 2">
    <name type="scientific">Theobroma cacao</name>
    <name type="common">Cacao</name>
    <name type="synonym">Cocoa</name>
    <dbReference type="NCBI Taxonomy" id="3641"/>
    <lineage>
        <taxon>Eukaryota</taxon>
        <taxon>Viridiplantae</taxon>
        <taxon>Streptophyta</taxon>
        <taxon>Embryophyta</taxon>
        <taxon>Tracheophyta</taxon>
        <taxon>Spermatophyta</taxon>
        <taxon>Magnoliopsida</taxon>
        <taxon>eudicotyledons</taxon>
        <taxon>Gunneridae</taxon>
        <taxon>Pentapetalae</taxon>
        <taxon>rosids</taxon>
        <taxon>malvids</taxon>
        <taxon>Malvales</taxon>
        <taxon>Malvaceae</taxon>
        <taxon>Byttnerioideae</taxon>
        <taxon>Theobroma</taxon>
    </lineage>
</organism>
<dbReference type="Gramene" id="EOX93992">
    <property type="protein sequence ID" value="EOX93992"/>
    <property type="gene ID" value="TCM_003022"/>
</dbReference>
<evidence type="ECO:0000313" key="2">
    <source>
        <dbReference type="Proteomes" id="UP000026915"/>
    </source>
</evidence>
<gene>
    <name evidence="1" type="ORF">TCM_003022</name>
</gene>
<evidence type="ECO:0000313" key="1">
    <source>
        <dbReference type="EMBL" id="EOX93992.1"/>
    </source>
</evidence>
<dbReference type="Proteomes" id="UP000026915">
    <property type="component" value="Chromosome 1"/>
</dbReference>
<keyword evidence="2" id="KW-1185">Reference proteome</keyword>